<feature type="compositionally biased region" description="Basic and acidic residues" evidence="1">
    <location>
        <begin position="44"/>
        <end position="55"/>
    </location>
</feature>
<comment type="caution">
    <text evidence="2">The sequence shown here is derived from an EMBL/GenBank/DDBJ whole genome shotgun (WGS) entry which is preliminary data.</text>
</comment>
<feature type="region of interest" description="Disordered" evidence="1">
    <location>
        <begin position="44"/>
        <end position="86"/>
    </location>
</feature>
<dbReference type="Proteomes" id="UP000299102">
    <property type="component" value="Unassembled WGS sequence"/>
</dbReference>
<protein>
    <submittedName>
        <fullName evidence="2">Uncharacterized protein</fullName>
    </submittedName>
</protein>
<accession>A0A4C1VV82</accession>
<keyword evidence="3" id="KW-1185">Reference proteome</keyword>
<evidence type="ECO:0000313" key="2">
    <source>
        <dbReference type="EMBL" id="GBP42460.1"/>
    </source>
</evidence>
<name>A0A4C1VV82_EUMVA</name>
<organism evidence="2 3">
    <name type="scientific">Eumeta variegata</name>
    <name type="common">Bagworm moth</name>
    <name type="synonym">Eumeta japonica</name>
    <dbReference type="NCBI Taxonomy" id="151549"/>
    <lineage>
        <taxon>Eukaryota</taxon>
        <taxon>Metazoa</taxon>
        <taxon>Ecdysozoa</taxon>
        <taxon>Arthropoda</taxon>
        <taxon>Hexapoda</taxon>
        <taxon>Insecta</taxon>
        <taxon>Pterygota</taxon>
        <taxon>Neoptera</taxon>
        <taxon>Endopterygota</taxon>
        <taxon>Lepidoptera</taxon>
        <taxon>Glossata</taxon>
        <taxon>Ditrysia</taxon>
        <taxon>Tineoidea</taxon>
        <taxon>Psychidae</taxon>
        <taxon>Oiketicinae</taxon>
        <taxon>Eumeta</taxon>
    </lineage>
</organism>
<gene>
    <name evidence="2" type="ORF">EVAR_47755_1</name>
</gene>
<evidence type="ECO:0000256" key="1">
    <source>
        <dbReference type="SAM" id="MobiDB-lite"/>
    </source>
</evidence>
<dbReference type="AlphaFoldDB" id="A0A4C1VV82"/>
<proteinExistence type="predicted"/>
<feature type="region of interest" description="Disordered" evidence="1">
    <location>
        <begin position="1"/>
        <end position="22"/>
    </location>
</feature>
<feature type="compositionally biased region" description="Basic and acidic residues" evidence="1">
    <location>
        <begin position="63"/>
        <end position="86"/>
    </location>
</feature>
<evidence type="ECO:0000313" key="3">
    <source>
        <dbReference type="Proteomes" id="UP000299102"/>
    </source>
</evidence>
<reference evidence="2 3" key="1">
    <citation type="journal article" date="2019" name="Commun. Biol.">
        <title>The bagworm genome reveals a unique fibroin gene that provides high tensile strength.</title>
        <authorList>
            <person name="Kono N."/>
            <person name="Nakamura H."/>
            <person name="Ohtoshi R."/>
            <person name="Tomita M."/>
            <person name="Numata K."/>
            <person name="Arakawa K."/>
        </authorList>
    </citation>
    <scope>NUCLEOTIDE SEQUENCE [LARGE SCALE GENOMIC DNA]</scope>
</reference>
<dbReference type="EMBL" id="BGZK01000418">
    <property type="protein sequence ID" value="GBP42460.1"/>
    <property type="molecule type" value="Genomic_DNA"/>
</dbReference>
<sequence>MHKDKEELHGHRRDHSPYDHVMPDGEMFLQYAVPWVNSNGIEQRTESTSELKLDQDLNQNIHQDQDINRERDEYRNRERSQDRSDN</sequence>